<dbReference type="AlphaFoldDB" id="A0AAD7WCU5"/>
<name>A0AAD7WCU5_9TELE</name>
<protein>
    <submittedName>
        <fullName evidence="1">Uncharacterized protein</fullName>
    </submittedName>
</protein>
<gene>
    <name evidence="1" type="ORF">AAFF_G00084910</name>
</gene>
<dbReference type="EMBL" id="JAINUG010000152">
    <property type="protein sequence ID" value="KAJ8391875.1"/>
    <property type="molecule type" value="Genomic_DNA"/>
</dbReference>
<keyword evidence="2" id="KW-1185">Reference proteome</keyword>
<sequence length="71" mass="8168">MSVVETSDFLTDEELEDLGEDGLSVVTYMSDAEKRPRKKRNHRVLNHHHHLNPLICPAQTCTQRRRQCGAP</sequence>
<evidence type="ECO:0000313" key="2">
    <source>
        <dbReference type="Proteomes" id="UP001221898"/>
    </source>
</evidence>
<evidence type="ECO:0000313" key="1">
    <source>
        <dbReference type="EMBL" id="KAJ8391875.1"/>
    </source>
</evidence>
<reference evidence="1" key="1">
    <citation type="journal article" date="2023" name="Science">
        <title>Genome structures resolve the early diversification of teleost fishes.</title>
        <authorList>
            <person name="Parey E."/>
            <person name="Louis A."/>
            <person name="Montfort J."/>
            <person name="Bouchez O."/>
            <person name="Roques C."/>
            <person name="Iampietro C."/>
            <person name="Lluch J."/>
            <person name="Castinel A."/>
            <person name="Donnadieu C."/>
            <person name="Desvignes T."/>
            <person name="Floi Bucao C."/>
            <person name="Jouanno E."/>
            <person name="Wen M."/>
            <person name="Mejri S."/>
            <person name="Dirks R."/>
            <person name="Jansen H."/>
            <person name="Henkel C."/>
            <person name="Chen W.J."/>
            <person name="Zahm M."/>
            <person name="Cabau C."/>
            <person name="Klopp C."/>
            <person name="Thompson A.W."/>
            <person name="Robinson-Rechavi M."/>
            <person name="Braasch I."/>
            <person name="Lecointre G."/>
            <person name="Bobe J."/>
            <person name="Postlethwait J.H."/>
            <person name="Berthelot C."/>
            <person name="Roest Crollius H."/>
            <person name="Guiguen Y."/>
        </authorList>
    </citation>
    <scope>NUCLEOTIDE SEQUENCE</scope>
    <source>
        <strain evidence="1">NC1722</strain>
    </source>
</reference>
<comment type="caution">
    <text evidence="1">The sequence shown here is derived from an EMBL/GenBank/DDBJ whole genome shotgun (WGS) entry which is preliminary data.</text>
</comment>
<dbReference type="Proteomes" id="UP001221898">
    <property type="component" value="Unassembled WGS sequence"/>
</dbReference>
<proteinExistence type="predicted"/>
<accession>A0AAD7WCU5</accession>
<organism evidence="1 2">
    <name type="scientific">Aldrovandia affinis</name>
    <dbReference type="NCBI Taxonomy" id="143900"/>
    <lineage>
        <taxon>Eukaryota</taxon>
        <taxon>Metazoa</taxon>
        <taxon>Chordata</taxon>
        <taxon>Craniata</taxon>
        <taxon>Vertebrata</taxon>
        <taxon>Euteleostomi</taxon>
        <taxon>Actinopterygii</taxon>
        <taxon>Neopterygii</taxon>
        <taxon>Teleostei</taxon>
        <taxon>Notacanthiformes</taxon>
        <taxon>Halosauridae</taxon>
        <taxon>Aldrovandia</taxon>
    </lineage>
</organism>